<keyword evidence="2" id="KW-0249">Electron transport</keyword>
<evidence type="ECO:0000256" key="2">
    <source>
        <dbReference type="ARBA" id="ARBA00022982"/>
    </source>
</evidence>
<dbReference type="RefSeq" id="WP_026611163.1">
    <property type="nucleotide sequence ID" value="NZ_OX458333.1"/>
</dbReference>
<keyword evidence="3" id="KW-1015">Disulfide bond</keyword>
<dbReference type="InterPro" id="IPR017937">
    <property type="entry name" value="Thioredoxin_CS"/>
</dbReference>
<evidence type="ECO:0000256" key="1">
    <source>
        <dbReference type="ARBA" id="ARBA00022448"/>
    </source>
</evidence>
<dbReference type="InterPro" id="IPR013766">
    <property type="entry name" value="Thioredoxin_domain"/>
</dbReference>
<dbReference type="Proteomes" id="UP001162030">
    <property type="component" value="Chromosome"/>
</dbReference>
<dbReference type="PROSITE" id="PS00194">
    <property type="entry name" value="THIOREDOXIN_1"/>
    <property type="match status" value="1"/>
</dbReference>
<feature type="domain" description="Thioredoxin" evidence="5">
    <location>
        <begin position="1"/>
        <end position="106"/>
    </location>
</feature>
<keyword evidence="7" id="KW-1185">Reference proteome</keyword>
<protein>
    <submittedName>
        <fullName evidence="6">Thioredoxin</fullName>
    </submittedName>
</protein>
<sequence length="271" mass="29930">MSDSTIDFDSDVLKRSHTIPVLVDFWAPWCAPCRALGPILERLAGKHSERFTLVKINTEELPEIAARYGIRSIPNVKLFVDGQVIDEFTGALPESMIEEWLNRVLPSPLRAKIRQAENEILAGHSDKAAALLEEVLAAEPGNAAAAVMLARLLLSSDHKRAAAMVAGIGPDSDVYPLAESIRTFSRLFEYTEQPETLPDAPVKTAYLSAIKHLKSADFERALSGFIDVVRKARHYDDDGARKACLAVFAFLGDDHDLTREYRGRLASALYV</sequence>
<dbReference type="InterPro" id="IPR011990">
    <property type="entry name" value="TPR-like_helical_dom_sf"/>
</dbReference>
<dbReference type="InterPro" id="IPR036249">
    <property type="entry name" value="Thioredoxin-like_sf"/>
</dbReference>
<dbReference type="Pfam" id="PF14561">
    <property type="entry name" value="TPR_20"/>
    <property type="match status" value="1"/>
</dbReference>
<dbReference type="Gene3D" id="3.40.30.10">
    <property type="entry name" value="Glutaredoxin"/>
    <property type="match status" value="1"/>
</dbReference>
<organism evidence="6 7">
    <name type="scientific">Methylocaldum szegediense</name>
    <dbReference type="NCBI Taxonomy" id="73780"/>
    <lineage>
        <taxon>Bacteria</taxon>
        <taxon>Pseudomonadati</taxon>
        <taxon>Pseudomonadota</taxon>
        <taxon>Gammaproteobacteria</taxon>
        <taxon>Methylococcales</taxon>
        <taxon>Methylococcaceae</taxon>
        <taxon>Methylocaldum</taxon>
    </lineage>
</organism>
<evidence type="ECO:0000313" key="7">
    <source>
        <dbReference type="Proteomes" id="UP001162030"/>
    </source>
</evidence>
<dbReference type="EMBL" id="OX458333">
    <property type="protein sequence ID" value="CAI8880797.1"/>
    <property type="molecule type" value="Genomic_DNA"/>
</dbReference>
<dbReference type="PRINTS" id="PR00421">
    <property type="entry name" value="THIOREDOXIN"/>
</dbReference>
<evidence type="ECO:0000313" key="6">
    <source>
        <dbReference type="EMBL" id="CAI8880797.1"/>
    </source>
</evidence>
<dbReference type="SUPFAM" id="SSF52833">
    <property type="entry name" value="Thioredoxin-like"/>
    <property type="match status" value="1"/>
</dbReference>
<evidence type="ECO:0000259" key="5">
    <source>
        <dbReference type="PROSITE" id="PS51352"/>
    </source>
</evidence>
<dbReference type="PROSITE" id="PS51352">
    <property type="entry name" value="THIOREDOXIN_2"/>
    <property type="match status" value="1"/>
</dbReference>
<dbReference type="Gene3D" id="1.25.40.10">
    <property type="entry name" value="Tetratricopeptide repeat domain"/>
    <property type="match status" value="1"/>
</dbReference>
<dbReference type="Pfam" id="PF00085">
    <property type="entry name" value="Thioredoxin"/>
    <property type="match status" value="1"/>
</dbReference>
<dbReference type="PANTHER" id="PTHR45663:SF11">
    <property type="entry name" value="GEO12009P1"/>
    <property type="match status" value="1"/>
</dbReference>
<keyword evidence="4" id="KW-0676">Redox-active center</keyword>
<proteinExistence type="predicted"/>
<evidence type="ECO:0000256" key="4">
    <source>
        <dbReference type="ARBA" id="ARBA00023284"/>
    </source>
</evidence>
<dbReference type="Pfam" id="PF14559">
    <property type="entry name" value="TPR_19"/>
    <property type="match status" value="1"/>
</dbReference>
<keyword evidence="1" id="KW-0813">Transport</keyword>
<accession>A0ABN8X7W6</accession>
<name>A0ABN8X7W6_9GAMM</name>
<dbReference type="PANTHER" id="PTHR45663">
    <property type="entry name" value="GEO12009P1"/>
    <property type="match status" value="1"/>
</dbReference>
<dbReference type="CDD" id="cd02947">
    <property type="entry name" value="TRX_family"/>
    <property type="match status" value="1"/>
</dbReference>
<evidence type="ECO:0000256" key="3">
    <source>
        <dbReference type="ARBA" id="ARBA00023157"/>
    </source>
</evidence>
<gene>
    <name evidence="6" type="ORF">MSZNOR_3055</name>
</gene>
<reference evidence="6 7" key="1">
    <citation type="submission" date="2023-03" db="EMBL/GenBank/DDBJ databases">
        <authorList>
            <person name="Pearce D."/>
        </authorList>
    </citation>
    <scope>NUCLEOTIDE SEQUENCE [LARGE SCALE GENOMIC DNA]</scope>
    <source>
        <strain evidence="6">Msz</strain>
    </source>
</reference>